<feature type="transmembrane region" description="Helical" evidence="6">
    <location>
        <begin position="242"/>
        <end position="266"/>
    </location>
</feature>
<evidence type="ECO:0000259" key="9">
    <source>
        <dbReference type="Pfam" id="PF21904"/>
    </source>
</evidence>
<dbReference type="InterPro" id="IPR009637">
    <property type="entry name" value="GPR107/GPR108-like"/>
</dbReference>
<dbReference type="GO" id="GO:0005794">
    <property type="term" value="C:Golgi apparatus"/>
    <property type="evidence" value="ECO:0007669"/>
    <property type="project" value="TreeGrafter"/>
</dbReference>
<accession>A0A6A2XIT8</accession>
<gene>
    <name evidence="10" type="ORF">F3Y22_tig00111671pilonHSYRG00174</name>
</gene>
<comment type="subcellular location">
    <subcellularLocation>
        <location evidence="1">Membrane</location>
        <topology evidence="1">Multi-pass membrane protein</topology>
    </subcellularLocation>
</comment>
<sequence length="441" mass="50483">MAIMLRSLLLFLLISLIVSFGFAETRFTEIRSDSRPIIPLDEFRFTDSGVLVLSVSQVTLSNKNPDLDLAKVGFFLSTRDAWIHVLQQLADDDISCVLESGLVKLIYDFKSLKWESNMYTDFRINNADRYTLVFANCLNQVSVSMTVRSTMLNLEGKNNSPDYLSADETMLPSVYFLSSLVYFTLAGIWIHIICRRRFTVSRIHFFMLAMVILKALNLISQAENKSHIKRTGIVDDCWNIPFQIISFLKGIMFFTLLVSIGTGWSLLKPYLQHKVNRVLMIVIPLQVVANIAQVFSDKAPPFSPYKVTWNTTILFVDIVSYCTVFLHIVRWIKNLREVAQTDEKAATYLMKLTQLRQYYIVVICYVYLTYVAVVALSTITSFEYPWTDAVLGELATVAFYVFTAYKFMPEVNNSYFAIDDEENDVGADLLKVEDNEETNGE</sequence>
<reference evidence="10" key="1">
    <citation type="submission" date="2019-09" db="EMBL/GenBank/DDBJ databases">
        <title>Draft genome information of white flower Hibiscus syriacus.</title>
        <authorList>
            <person name="Kim Y.-M."/>
        </authorList>
    </citation>
    <scope>NUCLEOTIDE SEQUENCE [LARGE SCALE GENOMIC DNA]</scope>
    <source>
        <strain evidence="10">YM2019G1</strain>
    </source>
</reference>
<dbReference type="AlphaFoldDB" id="A0A6A2XIT8"/>
<feature type="signal peptide" evidence="7">
    <location>
        <begin position="1"/>
        <end position="23"/>
    </location>
</feature>
<dbReference type="Pfam" id="PF06814">
    <property type="entry name" value="GOST_TM"/>
    <property type="match status" value="1"/>
</dbReference>
<evidence type="ECO:0000259" key="8">
    <source>
        <dbReference type="Pfam" id="PF06814"/>
    </source>
</evidence>
<proteinExistence type="predicted"/>
<keyword evidence="3 7" id="KW-0732">Signal</keyword>
<keyword evidence="2 6" id="KW-0812">Transmembrane</keyword>
<dbReference type="PANTHER" id="PTHR21229">
    <property type="entry name" value="LUNG SEVEN TRANSMEMBRANE RECEPTOR"/>
    <property type="match status" value="1"/>
</dbReference>
<keyword evidence="5 6" id="KW-0472">Membrane</keyword>
<dbReference type="EMBL" id="VEPZ02001401">
    <property type="protein sequence ID" value="KAE8675438.1"/>
    <property type="molecule type" value="Genomic_DNA"/>
</dbReference>
<feature type="transmembrane region" description="Helical" evidence="6">
    <location>
        <begin position="278"/>
        <end position="295"/>
    </location>
</feature>
<evidence type="ECO:0000256" key="6">
    <source>
        <dbReference type="SAM" id="Phobius"/>
    </source>
</evidence>
<feature type="transmembrane region" description="Helical" evidence="6">
    <location>
        <begin position="174"/>
        <end position="193"/>
    </location>
</feature>
<evidence type="ECO:0000313" key="11">
    <source>
        <dbReference type="Proteomes" id="UP000436088"/>
    </source>
</evidence>
<feature type="transmembrane region" description="Helical" evidence="6">
    <location>
        <begin position="307"/>
        <end position="329"/>
    </location>
</feature>
<feature type="transmembrane region" description="Helical" evidence="6">
    <location>
        <begin position="386"/>
        <end position="405"/>
    </location>
</feature>
<dbReference type="Proteomes" id="UP000436088">
    <property type="component" value="Unassembled WGS sequence"/>
</dbReference>
<feature type="domain" description="CAND6/7 N-terminal" evidence="9">
    <location>
        <begin position="29"/>
        <end position="153"/>
    </location>
</feature>
<dbReference type="GO" id="GO:0016020">
    <property type="term" value="C:membrane"/>
    <property type="evidence" value="ECO:0007669"/>
    <property type="project" value="UniProtKB-SubCell"/>
</dbReference>
<dbReference type="Pfam" id="PF21904">
    <property type="entry name" value="CAND6-7_N"/>
    <property type="match status" value="1"/>
</dbReference>
<dbReference type="OrthoDB" id="29657at2759"/>
<evidence type="ECO:0000256" key="3">
    <source>
        <dbReference type="ARBA" id="ARBA00022729"/>
    </source>
</evidence>
<feature type="transmembrane region" description="Helical" evidence="6">
    <location>
        <begin position="205"/>
        <end position="222"/>
    </location>
</feature>
<keyword evidence="4 6" id="KW-1133">Transmembrane helix</keyword>
<evidence type="ECO:0000313" key="10">
    <source>
        <dbReference type="EMBL" id="KAE8675438.1"/>
    </source>
</evidence>
<comment type="caution">
    <text evidence="10">The sequence shown here is derived from an EMBL/GenBank/DDBJ whole genome shotgun (WGS) entry which is preliminary data.</text>
</comment>
<organism evidence="10 11">
    <name type="scientific">Hibiscus syriacus</name>
    <name type="common">Rose of Sharon</name>
    <dbReference type="NCBI Taxonomy" id="106335"/>
    <lineage>
        <taxon>Eukaryota</taxon>
        <taxon>Viridiplantae</taxon>
        <taxon>Streptophyta</taxon>
        <taxon>Embryophyta</taxon>
        <taxon>Tracheophyta</taxon>
        <taxon>Spermatophyta</taxon>
        <taxon>Magnoliopsida</taxon>
        <taxon>eudicotyledons</taxon>
        <taxon>Gunneridae</taxon>
        <taxon>Pentapetalae</taxon>
        <taxon>rosids</taxon>
        <taxon>malvids</taxon>
        <taxon>Malvales</taxon>
        <taxon>Malvaceae</taxon>
        <taxon>Malvoideae</taxon>
        <taxon>Hibiscus</taxon>
    </lineage>
</organism>
<name>A0A6A2XIT8_HIBSY</name>
<evidence type="ECO:0000256" key="5">
    <source>
        <dbReference type="ARBA" id="ARBA00023136"/>
    </source>
</evidence>
<evidence type="ECO:0000256" key="4">
    <source>
        <dbReference type="ARBA" id="ARBA00022989"/>
    </source>
</evidence>
<protein>
    <submittedName>
        <fullName evidence="10">Bis(5'-adenosyl)-triphosphatase-like</fullName>
    </submittedName>
</protein>
<dbReference type="InterPro" id="IPR053937">
    <property type="entry name" value="GOST_TM"/>
</dbReference>
<feature type="chain" id="PRO_5025672273" evidence="7">
    <location>
        <begin position="24"/>
        <end position="441"/>
    </location>
</feature>
<feature type="transmembrane region" description="Helical" evidence="6">
    <location>
        <begin position="358"/>
        <end position="380"/>
    </location>
</feature>
<feature type="domain" description="GOST seven transmembrane" evidence="8">
    <location>
        <begin position="173"/>
        <end position="413"/>
    </location>
</feature>
<evidence type="ECO:0000256" key="7">
    <source>
        <dbReference type="SAM" id="SignalP"/>
    </source>
</evidence>
<dbReference type="PANTHER" id="PTHR21229:SF22">
    <property type="entry name" value="DBJ|BAA84809.1"/>
    <property type="match status" value="1"/>
</dbReference>
<evidence type="ECO:0000256" key="1">
    <source>
        <dbReference type="ARBA" id="ARBA00004141"/>
    </source>
</evidence>
<dbReference type="InterPro" id="IPR054103">
    <property type="entry name" value="CAND6-7_N"/>
</dbReference>
<evidence type="ECO:0000256" key="2">
    <source>
        <dbReference type="ARBA" id="ARBA00022692"/>
    </source>
</evidence>
<keyword evidence="11" id="KW-1185">Reference proteome</keyword>